<keyword evidence="2" id="KW-1185">Reference proteome</keyword>
<gene>
    <name evidence="1" type="primary">g5666</name>
    <name evidence="1" type="ORF">NpPPO83_00005666</name>
</gene>
<evidence type="ECO:0000313" key="1">
    <source>
        <dbReference type="EMBL" id="GME23174.1"/>
    </source>
</evidence>
<reference evidence="1" key="1">
    <citation type="submission" date="2024-09" db="EMBL/GenBank/DDBJ databases">
        <title>Draft Genome Sequences of Neofusicoccum parvum.</title>
        <authorList>
            <person name="Ashida A."/>
            <person name="Camagna M."/>
            <person name="Tanaka A."/>
            <person name="Takemoto D."/>
        </authorList>
    </citation>
    <scope>NUCLEOTIDE SEQUENCE</scope>
    <source>
        <strain evidence="1">PPO83</strain>
    </source>
</reference>
<sequence length="37" mass="4047">MRHPGPPRRDESKRIEDEIEVSVGNNSGVSRLSISAA</sequence>
<name>A0ACB5RRQ8_9PEZI</name>
<dbReference type="EMBL" id="BSXG01000006">
    <property type="protein sequence ID" value="GME23174.1"/>
    <property type="molecule type" value="Genomic_DNA"/>
</dbReference>
<accession>A0ACB5RRQ8</accession>
<organism evidence="1 2">
    <name type="scientific">Neofusicoccum parvum</name>
    <dbReference type="NCBI Taxonomy" id="310453"/>
    <lineage>
        <taxon>Eukaryota</taxon>
        <taxon>Fungi</taxon>
        <taxon>Dikarya</taxon>
        <taxon>Ascomycota</taxon>
        <taxon>Pezizomycotina</taxon>
        <taxon>Dothideomycetes</taxon>
        <taxon>Dothideomycetes incertae sedis</taxon>
        <taxon>Botryosphaeriales</taxon>
        <taxon>Botryosphaeriaceae</taxon>
        <taxon>Neofusicoccum</taxon>
    </lineage>
</organism>
<dbReference type="Proteomes" id="UP001165186">
    <property type="component" value="Unassembled WGS sequence"/>
</dbReference>
<evidence type="ECO:0000313" key="2">
    <source>
        <dbReference type="Proteomes" id="UP001165186"/>
    </source>
</evidence>
<comment type="caution">
    <text evidence="1">The sequence shown here is derived from an EMBL/GenBank/DDBJ whole genome shotgun (WGS) entry which is preliminary data.</text>
</comment>
<protein>
    <submittedName>
        <fullName evidence="1">Uncharacterized protein</fullName>
    </submittedName>
</protein>
<proteinExistence type="predicted"/>